<organism evidence="3 4">
    <name type="scientific">Anthostomella pinea</name>
    <dbReference type="NCBI Taxonomy" id="933095"/>
    <lineage>
        <taxon>Eukaryota</taxon>
        <taxon>Fungi</taxon>
        <taxon>Dikarya</taxon>
        <taxon>Ascomycota</taxon>
        <taxon>Pezizomycotina</taxon>
        <taxon>Sordariomycetes</taxon>
        <taxon>Xylariomycetidae</taxon>
        <taxon>Xylariales</taxon>
        <taxon>Xylariaceae</taxon>
        <taxon>Anthostomella</taxon>
    </lineage>
</organism>
<evidence type="ECO:0000313" key="4">
    <source>
        <dbReference type="Proteomes" id="UP001295740"/>
    </source>
</evidence>
<reference evidence="3" key="1">
    <citation type="submission" date="2023-10" db="EMBL/GenBank/DDBJ databases">
        <authorList>
            <person name="Hackl T."/>
        </authorList>
    </citation>
    <scope>NUCLEOTIDE SEQUENCE</scope>
</reference>
<proteinExistence type="predicted"/>
<gene>
    <name evidence="3" type="ORF">KHLLAP_LOCUS11243</name>
</gene>
<evidence type="ECO:0000313" key="3">
    <source>
        <dbReference type="EMBL" id="CAJ2510775.1"/>
    </source>
</evidence>
<dbReference type="AlphaFoldDB" id="A0AAI8YN33"/>
<feature type="domain" description="PhnB-like" evidence="2">
    <location>
        <begin position="88"/>
        <end position="203"/>
    </location>
</feature>
<dbReference type="Proteomes" id="UP001295740">
    <property type="component" value="Unassembled WGS sequence"/>
</dbReference>
<dbReference type="InterPro" id="IPR029068">
    <property type="entry name" value="Glyas_Bleomycin-R_OHBP_Dase"/>
</dbReference>
<protein>
    <submittedName>
        <fullName evidence="3">Uu.00g064000.m01.CDS01</fullName>
    </submittedName>
</protein>
<dbReference type="EMBL" id="CAUWAG010000018">
    <property type="protein sequence ID" value="CAJ2510775.1"/>
    <property type="molecule type" value="Genomic_DNA"/>
</dbReference>
<sequence length="251" mass="27326">MSSANVPSPFSTEARRKAMQAAKAAKAAKPESKAVVTNGHGASASTAARKNSDGTTGTYGSDTVVGVASATSKKTPPHLRPGRLVSPITPTMWFTEAGLAKAAIDFYMSIFPHSRVVKVCADGSMTTFELDGQPFAVIDSSGATPNSDGRVGPRWGTGSFSFKIMCRNQREIDHYWDRLGAGIDEKFQMYGWTPDKFGVMWQIFCQELDELHFNVLDEDVHARLMVMMKEGRKPDIETIRKVIKGKGSEGN</sequence>
<dbReference type="PANTHER" id="PTHR33990">
    <property type="entry name" value="PROTEIN YJDN-RELATED"/>
    <property type="match status" value="1"/>
</dbReference>
<keyword evidence="4" id="KW-1185">Reference proteome</keyword>
<feature type="compositionally biased region" description="Polar residues" evidence="1">
    <location>
        <begin position="1"/>
        <end position="11"/>
    </location>
</feature>
<evidence type="ECO:0000259" key="2">
    <source>
        <dbReference type="Pfam" id="PF06983"/>
    </source>
</evidence>
<feature type="region of interest" description="Disordered" evidence="1">
    <location>
        <begin position="1"/>
        <end position="60"/>
    </location>
</feature>
<dbReference type="Gene3D" id="3.10.180.10">
    <property type="entry name" value="2,3-Dihydroxybiphenyl 1,2-Dioxygenase, domain 1"/>
    <property type="match status" value="1"/>
</dbReference>
<evidence type="ECO:0000256" key="1">
    <source>
        <dbReference type="SAM" id="MobiDB-lite"/>
    </source>
</evidence>
<dbReference type="Pfam" id="PF06983">
    <property type="entry name" value="3-dmu-9_3-mt"/>
    <property type="match status" value="1"/>
</dbReference>
<accession>A0AAI8YN33</accession>
<dbReference type="SUPFAM" id="SSF54593">
    <property type="entry name" value="Glyoxalase/Bleomycin resistance protein/Dihydroxybiphenyl dioxygenase"/>
    <property type="match status" value="1"/>
</dbReference>
<comment type="caution">
    <text evidence="3">The sequence shown here is derived from an EMBL/GenBank/DDBJ whole genome shotgun (WGS) entry which is preliminary data.</text>
</comment>
<name>A0AAI8YN33_9PEZI</name>
<dbReference type="InterPro" id="IPR028973">
    <property type="entry name" value="PhnB-like"/>
</dbReference>